<feature type="binding site" evidence="9">
    <location>
        <position position="96"/>
    </location>
    <ligand>
        <name>Mg(2+)</name>
        <dbReference type="ChEBI" id="CHEBI:18420"/>
        <label>1</label>
        <note>catalytic</note>
    </ligand>
</feature>
<sequence length="272" mass="29390">MEKAFSGIDIEARFEHARDVIREAGKRAMEYYEGDAADLAIETKTNALDMVSIADKNVEAIIRDRIGDAFPEDGFLGEEMGIEKGDNDCLWVIDPIDGTACFVNQMPTWCISVALMIGKEAVIGLIYHPCNDELFSAVIGDGARVNGEPVKASNAKRVSDGVMGIGMSHRLPSSSIVPVIGQLLDEEGMFIRNGSCALMMAYASAGRLIGYYEPHINPWDCMAGIVLMREAGGWCNDFLDLPDVLENGGPILAAGPNVAKHLADMIGISYRG</sequence>
<comment type="cofactor">
    <cofactor evidence="2 9">
        <name>Mg(2+)</name>
        <dbReference type="ChEBI" id="CHEBI:18420"/>
    </cofactor>
</comment>
<organism evidence="10 11">
    <name type="scientific">Thalassospira lucentensis</name>
    <dbReference type="NCBI Taxonomy" id="168935"/>
    <lineage>
        <taxon>Bacteria</taxon>
        <taxon>Pseudomonadati</taxon>
        <taxon>Pseudomonadota</taxon>
        <taxon>Alphaproteobacteria</taxon>
        <taxon>Rhodospirillales</taxon>
        <taxon>Thalassospiraceae</taxon>
        <taxon>Thalassospira</taxon>
    </lineage>
</organism>
<feature type="binding site" evidence="9">
    <location>
        <position position="220"/>
    </location>
    <ligand>
        <name>Mg(2+)</name>
        <dbReference type="ChEBI" id="CHEBI:18420"/>
        <label>2</label>
    </ligand>
</feature>
<dbReference type="PRINTS" id="PR00377">
    <property type="entry name" value="IMPHPHTASES"/>
</dbReference>
<comment type="similarity">
    <text evidence="3">Belongs to the inositol monophosphatase superfamily.</text>
</comment>
<evidence type="ECO:0000256" key="8">
    <source>
        <dbReference type="ARBA" id="ARBA00022842"/>
    </source>
</evidence>
<gene>
    <name evidence="10" type="ORF">AUP42_04215</name>
</gene>
<comment type="caution">
    <text evidence="10">The sequence shown here is derived from an EMBL/GenBank/DDBJ whole genome shotgun (WGS) entry which is preliminary data.</text>
</comment>
<evidence type="ECO:0000256" key="9">
    <source>
        <dbReference type="PIRSR" id="PIRSR600760-2"/>
    </source>
</evidence>
<dbReference type="PANTHER" id="PTHR20854:SF4">
    <property type="entry name" value="INOSITOL-1-MONOPHOSPHATASE-RELATED"/>
    <property type="match status" value="1"/>
</dbReference>
<dbReference type="AlphaFoldDB" id="A0A154L283"/>
<dbReference type="OrthoDB" id="9785695at2"/>
<proteinExistence type="inferred from homology"/>
<keyword evidence="6 9" id="KW-0479">Metal-binding</keyword>
<accession>A0A154L283</accession>
<dbReference type="PROSITE" id="PS00629">
    <property type="entry name" value="IMP_1"/>
    <property type="match status" value="1"/>
</dbReference>
<evidence type="ECO:0000256" key="1">
    <source>
        <dbReference type="ARBA" id="ARBA00001033"/>
    </source>
</evidence>
<keyword evidence="7" id="KW-0378">Hydrolase</keyword>
<dbReference type="GO" id="GO:0046872">
    <property type="term" value="F:metal ion binding"/>
    <property type="evidence" value="ECO:0007669"/>
    <property type="project" value="UniProtKB-KW"/>
</dbReference>
<dbReference type="Pfam" id="PF00459">
    <property type="entry name" value="Inositol_P"/>
    <property type="match status" value="1"/>
</dbReference>
<dbReference type="Proteomes" id="UP000076335">
    <property type="component" value="Unassembled WGS sequence"/>
</dbReference>
<dbReference type="RefSeq" id="WP_062952747.1">
    <property type="nucleotide sequence ID" value="NZ_LPVY01000021.1"/>
</dbReference>
<dbReference type="EC" id="3.1.3.25" evidence="4"/>
<evidence type="ECO:0000256" key="2">
    <source>
        <dbReference type="ARBA" id="ARBA00001946"/>
    </source>
</evidence>
<dbReference type="Gene3D" id="3.40.190.80">
    <property type="match status" value="1"/>
</dbReference>
<comment type="catalytic activity">
    <reaction evidence="1">
        <text>a myo-inositol phosphate + H2O = myo-inositol + phosphate</text>
        <dbReference type="Rhea" id="RHEA:24056"/>
        <dbReference type="ChEBI" id="CHEBI:15377"/>
        <dbReference type="ChEBI" id="CHEBI:17268"/>
        <dbReference type="ChEBI" id="CHEBI:43474"/>
        <dbReference type="ChEBI" id="CHEBI:84139"/>
        <dbReference type="EC" id="3.1.3.25"/>
    </reaction>
</comment>
<name>A0A154L283_9PROT</name>
<dbReference type="Gene3D" id="3.30.540.10">
    <property type="entry name" value="Fructose-1,6-Bisphosphatase, subunit A, domain 1"/>
    <property type="match status" value="1"/>
</dbReference>
<feature type="binding site" evidence="9">
    <location>
        <position position="94"/>
    </location>
    <ligand>
        <name>Mg(2+)</name>
        <dbReference type="ChEBI" id="CHEBI:18420"/>
        <label>1</label>
        <note>catalytic</note>
    </ligand>
</feature>
<evidence type="ECO:0000256" key="7">
    <source>
        <dbReference type="ARBA" id="ARBA00022801"/>
    </source>
</evidence>
<evidence type="ECO:0000256" key="5">
    <source>
        <dbReference type="ARBA" id="ARBA00019784"/>
    </source>
</evidence>
<dbReference type="SUPFAM" id="SSF56655">
    <property type="entry name" value="Carbohydrate phosphatase"/>
    <property type="match status" value="1"/>
</dbReference>
<dbReference type="InterPro" id="IPR000760">
    <property type="entry name" value="Inositol_monophosphatase-like"/>
</dbReference>
<dbReference type="EMBL" id="LPVY01000021">
    <property type="protein sequence ID" value="KZB62169.1"/>
    <property type="molecule type" value="Genomic_DNA"/>
</dbReference>
<evidence type="ECO:0000256" key="4">
    <source>
        <dbReference type="ARBA" id="ARBA00013106"/>
    </source>
</evidence>
<evidence type="ECO:0000313" key="11">
    <source>
        <dbReference type="Proteomes" id="UP000076335"/>
    </source>
</evidence>
<reference evidence="10 11" key="1">
    <citation type="submission" date="2015-12" db="EMBL/GenBank/DDBJ databases">
        <title>Genome sequence of Thalassospira lucentensis MCCC 1A02072.</title>
        <authorList>
            <person name="Lu L."/>
            <person name="Lai Q."/>
            <person name="Shao Z."/>
            <person name="Qian P."/>
        </authorList>
    </citation>
    <scope>NUCLEOTIDE SEQUENCE [LARGE SCALE GENOMIC DNA]</scope>
    <source>
        <strain evidence="10 11">MCCC 1A02072</strain>
    </source>
</reference>
<dbReference type="GO" id="GO:0007165">
    <property type="term" value="P:signal transduction"/>
    <property type="evidence" value="ECO:0007669"/>
    <property type="project" value="TreeGrafter"/>
</dbReference>
<dbReference type="InterPro" id="IPR020583">
    <property type="entry name" value="Inositol_monoP_metal-BS"/>
</dbReference>
<evidence type="ECO:0000313" key="10">
    <source>
        <dbReference type="EMBL" id="KZB62169.1"/>
    </source>
</evidence>
<feature type="binding site" evidence="9">
    <location>
        <position position="78"/>
    </location>
    <ligand>
        <name>Mg(2+)</name>
        <dbReference type="ChEBI" id="CHEBI:18420"/>
        <label>1</label>
        <note>catalytic</note>
    </ligand>
</feature>
<evidence type="ECO:0000256" key="6">
    <source>
        <dbReference type="ARBA" id="ARBA00022723"/>
    </source>
</evidence>
<dbReference type="FunFam" id="3.30.540.10:FF:000003">
    <property type="entry name" value="Inositol-1-monophosphatase"/>
    <property type="match status" value="1"/>
</dbReference>
<protein>
    <recommendedName>
        <fullName evidence="5">Inositol-1-monophosphatase</fullName>
        <ecNumber evidence="4">3.1.3.25</ecNumber>
    </recommendedName>
</protein>
<keyword evidence="8 9" id="KW-0460">Magnesium</keyword>
<dbReference type="PANTHER" id="PTHR20854">
    <property type="entry name" value="INOSITOL MONOPHOSPHATASE"/>
    <property type="match status" value="1"/>
</dbReference>
<dbReference type="GO" id="GO:0008934">
    <property type="term" value="F:inositol monophosphate 1-phosphatase activity"/>
    <property type="evidence" value="ECO:0007669"/>
    <property type="project" value="TreeGrafter"/>
</dbReference>
<feature type="binding site" evidence="9">
    <location>
        <position position="97"/>
    </location>
    <ligand>
        <name>Mg(2+)</name>
        <dbReference type="ChEBI" id="CHEBI:18420"/>
        <label>1</label>
        <note>catalytic</note>
    </ligand>
</feature>
<evidence type="ECO:0000256" key="3">
    <source>
        <dbReference type="ARBA" id="ARBA00009759"/>
    </source>
</evidence>
<dbReference type="GO" id="GO:0006020">
    <property type="term" value="P:inositol metabolic process"/>
    <property type="evidence" value="ECO:0007669"/>
    <property type="project" value="TreeGrafter"/>
</dbReference>